<evidence type="ECO:0000313" key="3">
    <source>
        <dbReference type="Proteomes" id="UP000008710"/>
    </source>
</evidence>
<dbReference type="OrthoDB" id="9773549at2"/>
<dbReference type="PANTHER" id="PTHR37017">
    <property type="entry name" value="AB HYDROLASE-1 DOMAIN-CONTAINING PROTEIN-RELATED"/>
    <property type="match status" value="1"/>
</dbReference>
<dbReference type="EMBL" id="CP000431">
    <property type="protein sequence ID" value="ABG98866.1"/>
    <property type="molecule type" value="Genomic_DNA"/>
</dbReference>
<dbReference type="eggNOG" id="COG2267">
    <property type="taxonomic scope" value="Bacteria"/>
</dbReference>
<dbReference type="AlphaFoldDB" id="Q0S0S0"/>
<dbReference type="InterPro" id="IPR000073">
    <property type="entry name" value="AB_hydrolase_1"/>
</dbReference>
<dbReference type="PANTHER" id="PTHR37017:SF11">
    <property type="entry name" value="ESTERASE_LIPASE_THIOESTERASE DOMAIN-CONTAINING PROTEIN"/>
    <property type="match status" value="1"/>
</dbReference>
<gene>
    <name evidence="2" type="ordered locus">RHA1_ro07102</name>
</gene>
<dbReference type="KEGG" id="rha:RHA1_ro07102"/>
<dbReference type="InterPro" id="IPR052897">
    <property type="entry name" value="Sec-Metab_Biosynth_Hydrolase"/>
</dbReference>
<feature type="domain" description="AB hydrolase-1" evidence="1">
    <location>
        <begin position="39"/>
        <end position="252"/>
    </location>
</feature>
<evidence type="ECO:0000313" key="2">
    <source>
        <dbReference type="EMBL" id="ABG98866.1"/>
    </source>
</evidence>
<dbReference type="Gene3D" id="3.40.50.1820">
    <property type="entry name" value="alpha/beta hydrolase"/>
    <property type="match status" value="1"/>
</dbReference>
<proteinExistence type="predicted"/>
<organism evidence="2 3">
    <name type="scientific">Rhodococcus jostii (strain RHA1)</name>
    <dbReference type="NCBI Taxonomy" id="101510"/>
    <lineage>
        <taxon>Bacteria</taxon>
        <taxon>Bacillati</taxon>
        <taxon>Actinomycetota</taxon>
        <taxon>Actinomycetes</taxon>
        <taxon>Mycobacteriales</taxon>
        <taxon>Nocardiaceae</taxon>
        <taxon>Rhodococcus</taxon>
    </lineage>
</organism>
<sequence>MVTGVTLLAIFCMFTYCMNVHIANNGGSMSSDSQERLTVLLVHGAWHGAWCWQNVKEELIRNGLEVETVDLPSANPQGGQRGGLYDDARVVRTALDSIEGNVIAVAHSYGGLPLSEGAAGAPNVAHLIYLTAFQLDIGESLLSAIGGQPTSWLQIGDGVTMPTDTRDIFFADIDEAAADAAAARLSPQSLSSFEESQTAAAWISTPSTYIICENDNAIPVPAQEAMSARAGQTIRVASSHSAFLSRPVDIAQIIADHANSMSAGFTPTAP</sequence>
<dbReference type="GO" id="GO:0003824">
    <property type="term" value="F:catalytic activity"/>
    <property type="evidence" value="ECO:0007669"/>
    <property type="project" value="UniProtKB-ARBA"/>
</dbReference>
<name>Q0S0S0_RHOJR</name>
<dbReference type="Pfam" id="PF12697">
    <property type="entry name" value="Abhydrolase_6"/>
    <property type="match status" value="1"/>
</dbReference>
<reference evidence="3" key="1">
    <citation type="journal article" date="2006" name="Proc. Natl. Acad. Sci. U.S.A.">
        <title>The complete genome of Rhodococcus sp. RHA1 provides insights into a catabolic powerhouse.</title>
        <authorList>
            <person name="McLeod M.P."/>
            <person name="Warren R.L."/>
            <person name="Hsiao W.W.L."/>
            <person name="Araki N."/>
            <person name="Myhre M."/>
            <person name="Fernandes C."/>
            <person name="Miyazawa D."/>
            <person name="Wong W."/>
            <person name="Lillquist A.L."/>
            <person name="Wang D."/>
            <person name="Dosanjh M."/>
            <person name="Hara H."/>
            <person name="Petrescu A."/>
            <person name="Morin R.D."/>
            <person name="Yang G."/>
            <person name="Stott J.M."/>
            <person name="Schein J.E."/>
            <person name="Shin H."/>
            <person name="Smailus D."/>
            <person name="Siddiqui A.S."/>
            <person name="Marra M.A."/>
            <person name="Jones S.J.M."/>
            <person name="Holt R."/>
            <person name="Brinkman F.S.L."/>
            <person name="Miyauchi K."/>
            <person name="Fukuda M."/>
            <person name="Davies J.E."/>
            <person name="Mohn W.W."/>
            <person name="Eltis L.D."/>
        </authorList>
    </citation>
    <scope>NUCLEOTIDE SEQUENCE [LARGE SCALE GENOMIC DNA]</scope>
    <source>
        <strain evidence="3">RHA1</strain>
    </source>
</reference>
<dbReference type="Proteomes" id="UP000008710">
    <property type="component" value="Chromosome"/>
</dbReference>
<accession>Q0S0S0</accession>
<dbReference type="HOGENOM" id="CLU_046066_1_3_11"/>
<dbReference type="ESTHER" id="rhosr-q0s0s0">
    <property type="family name" value="6_AlphaBeta_hydrolase"/>
</dbReference>
<protein>
    <recommendedName>
        <fullName evidence="1">AB hydrolase-1 domain-containing protein</fullName>
    </recommendedName>
</protein>
<dbReference type="InterPro" id="IPR029058">
    <property type="entry name" value="AB_hydrolase_fold"/>
</dbReference>
<dbReference type="SUPFAM" id="SSF53474">
    <property type="entry name" value="alpha/beta-Hydrolases"/>
    <property type="match status" value="1"/>
</dbReference>
<evidence type="ECO:0000259" key="1">
    <source>
        <dbReference type="Pfam" id="PF12697"/>
    </source>
</evidence>